<evidence type="ECO:0000256" key="1">
    <source>
        <dbReference type="SAM" id="Phobius"/>
    </source>
</evidence>
<sequence>MDTITFITIYFLIGLITYIYFITLVNKAELNLECKIKIFLISILASPLVILLELFVLILNRTRNLNEDRED</sequence>
<proteinExistence type="predicted"/>
<evidence type="ECO:0000313" key="3">
    <source>
        <dbReference type="Proteomes" id="UP001348805"/>
    </source>
</evidence>
<keyword evidence="1" id="KW-1133">Transmembrane helix</keyword>
<keyword evidence="1" id="KW-0472">Membrane</keyword>
<keyword evidence="3" id="KW-1185">Reference proteome</keyword>
<organism evidence="2 3">
    <name type="scientific">phage Lak_Megaphage_RVC_AP3_GC26</name>
    <dbReference type="NCBI Taxonomy" id="3109225"/>
    <lineage>
        <taxon>Viruses</taxon>
        <taxon>Duplodnaviria</taxon>
        <taxon>Heunggongvirae</taxon>
        <taxon>Uroviricota</taxon>
        <taxon>Caudoviricetes</taxon>
        <taxon>Caudoviricetes code 15 clade</taxon>
    </lineage>
</organism>
<dbReference type="Proteomes" id="UP001348805">
    <property type="component" value="Segment"/>
</dbReference>
<reference evidence="2 3" key="1">
    <citation type="submission" date="2023-11" db="EMBL/GenBank/DDBJ databases">
        <authorList>
            <person name="Cook R."/>
            <person name="Crisci M."/>
            <person name="Pye H."/>
            <person name="Adriaenssens E."/>
            <person name="Santini J."/>
        </authorList>
    </citation>
    <scope>NUCLEOTIDE SEQUENCE [LARGE SCALE GENOMIC DNA]</scope>
    <source>
        <strain evidence="2">Lak_Megaphage_RVC_AP3_GC26</strain>
    </source>
</reference>
<keyword evidence="1" id="KW-0812">Transmembrane</keyword>
<feature type="transmembrane region" description="Helical" evidence="1">
    <location>
        <begin position="38"/>
        <end position="59"/>
    </location>
</feature>
<feature type="transmembrane region" description="Helical" evidence="1">
    <location>
        <begin position="6"/>
        <end position="26"/>
    </location>
</feature>
<dbReference type="EMBL" id="OR769219">
    <property type="protein sequence ID" value="WQJ51129.1"/>
    <property type="molecule type" value="Genomic_DNA"/>
</dbReference>
<evidence type="ECO:0000313" key="2">
    <source>
        <dbReference type="EMBL" id="WQJ51129.1"/>
    </source>
</evidence>
<name>A0ABZ0Z2B7_9CAUD</name>
<accession>A0ABZ0Z2B7</accession>
<protein>
    <submittedName>
        <fullName evidence="2">Uncharacterized protein</fullName>
    </submittedName>
</protein>